<keyword evidence="2" id="KW-1185">Reference proteome</keyword>
<dbReference type="EMBL" id="NESQ01000377">
    <property type="protein sequence ID" value="PUU73421.1"/>
    <property type="molecule type" value="Genomic_DNA"/>
</dbReference>
<proteinExistence type="predicted"/>
<evidence type="ECO:0000313" key="2">
    <source>
        <dbReference type="Proteomes" id="UP000244722"/>
    </source>
</evidence>
<accession>A0A2T6ZD42</accession>
<name>A0A2T6ZD42_TUBBO</name>
<dbReference type="OrthoDB" id="5402048at2759"/>
<dbReference type="Proteomes" id="UP000244722">
    <property type="component" value="Unassembled WGS sequence"/>
</dbReference>
<sequence>MERPDISDALGTRMVVLQAANQKKVYVHKALLKDEAVGGCTWSCFPSTTVRSFVEYLYQGDYNPPPTASTHLDYGWVNSVVSEDYEKIFLTHAQLFILSRYRNELSLANLCLERLEEAMVEAKGDSAEPLFVRSMRTLIGYSYSICCHGSNDDAWEELQKAVCRFLVSRGGWLLEVPGSGLVGEDSQLTKDLLIMFINLSIDTDKLRMEAERKCEALKTELAQASQRRRRKAPTSPL</sequence>
<dbReference type="AlphaFoldDB" id="A0A2T6ZD42"/>
<protein>
    <recommendedName>
        <fullName evidence="3">BTB domain-containing protein</fullName>
    </recommendedName>
</protein>
<comment type="caution">
    <text evidence="1">The sequence shown here is derived from an EMBL/GenBank/DDBJ whole genome shotgun (WGS) entry which is preliminary data.</text>
</comment>
<evidence type="ECO:0008006" key="3">
    <source>
        <dbReference type="Google" id="ProtNLM"/>
    </source>
</evidence>
<reference evidence="1 2" key="1">
    <citation type="submission" date="2017-04" db="EMBL/GenBank/DDBJ databases">
        <title>Draft genome sequence of Tuber borchii Vittad., a whitish edible truffle.</title>
        <authorList>
            <consortium name="DOE Joint Genome Institute"/>
            <person name="Murat C."/>
            <person name="Kuo A."/>
            <person name="Barry K.W."/>
            <person name="Clum A."/>
            <person name="Dockter R.B."/>
            <person name="Fauchery L."/>
            <person name="Iotti M."/>
            <person name="Kohler A."/>
            <person name="Labutti K."/>
            <person name="Lindquist E.A."/>
            <person name="Lipzen A."/>
            <person name="Ohm R.A."/>
            <person name="Wang M."/>
            <person name="Grigoriev I.V."/>
            <person name="Zambonelli A."/>
            <person name="Martin F.M."/>
        </authorList>
    </citation>
    <scope>NUCLEOTIDE SEQUENCE [LARGE SCALE GENOMIC DNA]</scope>
    <source>
        <strain evidence="1 2">Tbo3840</strain>
    </source>
</reference>
<organism evidence="1 2">
    <name type="scientific">Tuber borchii</name>
    <name type="common">White truffle</name>
    <dbReference type="NCBI Taxonomy" id="42251"/>
    <lineage>
        <taxon>Eukaryota</taxon>
        <taxon>Fungi</taxon>
        <taxon>Dikarya</taxon>
        <taxon>Ascomycota</taxon>
        <taxon>Pezizomycotina</taxon>
        <taxon>Pezizomycetes</taxon>
        <taxon>Pezizales</taxon>
        <taxon>Tuberaceae</taxon>
        <taxon>Tuber</taxon>
    </lineage>
</organism>
<gene>
    <name evidence="1" type="ORF">B9Z19DRAFT_1196919</name>
</gene>
<evidence type="ECO:0000313" key="1">
    <source>
        <dbReference type="EMBL" id="PUU73421.1"/>
    </source>
</evidence>